<feature type="compositionally biased region" description="Low complexity" evidence="5">
    <location>
        <begin position="150"/>
        <end position="166"/>
    </location>
</feature>
<evidence type="ECO:0000313" key="8">
    <source>
        <dbReference type="Proteomes" id="UP000735302"/>
    </source>
</evidence>
<dbReference type="InterPro" id="IPR008984">
    <property type="entry name" value="SMAD_FHA_dom_sf"/>
</dbReference>
<dbReference type="Pfam" id="PF00498">
    <property type="entry name" value="FHA"/>
    <property type="match status" value="1"/>
</dbReference>
<organism evidence="7 8">
    <name type="scientific">Plakobranchus ocellatus</name>
    <dbReference type="NCBI Taxonomy" id="259542"/>
    <lineage>
        <taxon>Eukaryota</taxon>
        <taxon>Metazoa</taxon>
        <taxon>Spiralia</taxon>
        <taxon>Lophotrochozoa</taxon>
        <taxon>Mollusca</taxon>
        <taxon>Gastropoda</taxon>
        <taxon>Heterobranchia</taxon>
        <taxon>Euthyneura</taxon>
        <taxon>Panpulmonata</taxon>
        <taxon>Sacoglossa</taxon>
        <taxon>Placobranchoidea</taxon>
        <taxon>Plakobranchidae</taxon>
        <taxon>Plakobranchus</taxon>
    </lineage>
</organism>
<dbReference type="InterPro" id="IPR000253">
    <property type="entry name" value="FHA_dom"/>
</dbReference>
<keyword evidence="3" id="KW-0505">Motor protein</keyword>
<feature type="non-terminal residue" evidence="7">
    <location>
        <position position="399"/>
    </location>
</feature>
<dbReference type="GO" id="GO:0005524">
    <property type="term" value="F:ATP binding"/>
    <property type="evidence" value="ECO:0007669"/>
    <property type="project" value="UniProtKB-KW"/>
</dbReference>
<dbReference type="PANTHER" id="PTHR47117:SF6">
    <property type="entry name" value="KINESIN-LIKE PROTEIN KIF16B"/>
    <property type="match status" value="1"/>
</dbReference>
<evidence type="ECO:0000256" key="1">
    <source>
        <dbReference type="ARBA" id="ARBA00022741"/>
    </source>
</evidence>
<evidence type="ECO:0000256" key="3">
    <source>
        <dbReference type="ARBA" id="ARBA00023175"/>
    </source>
</evidence>
<dbReference type="PANTHER" id="PTHR47117">
    <property type="entry name" value="STAR-RELATED LIPID TRANSFER PROTEIN 9"/>
    <property type="match status" value="1"/>
</dbReference>
<dbReference type="EMBL" id="BLXT01006579">
    <property type="protein sequence ID" value="GFO32294.1"/>
    <property type="molecule type" value="Genomic_DNA"/>
</dbReference>
<evidence type="ECO:0000313" key="7">
    <source>
        <dbReference type="EMBL" id="GFO32294.1"/>
    </source>
</evidence>
<feature type="region of interest" description="Disordered" evidence="5">
    <location>
        <begin position="137"/>
        <end position="174"/>
    </location>
</feature>
<gene>
    <name evidence="7" type="ORF">PoB_005879900</name>
</gene>
<feature type="domain" description="FHA" evidence="6">
    <location>
        <begin position="57"/>
        <end position="114"/>
    </location>
</feature>
<dbReference type="Proteomes" id="UP000735302">
    <property type="component" value="Unassembled WGS sequence"/>
</dbReference>
<evidence type="ECO:0000256" key="5">
    <source>
        <dbReference type="SAM" id="MobiDB-lite"/>
    </source>
</evidence>
<comment type="caution">
    <text evidence="7">The sequence shown here is derived from an EMBL/GenBank/DDBJ whole genome shotgun (WGS) entry which is preliminary data.</text>
</comment>
<feature type="coiled-coil region" evidence="4">
    <location>
        <begin position="186"/>
        <end position="285"/>
    </location>
</feature>
<keyword evidence="8" id="KW-1185">Reference proteome</keyword>
<name>A0AAV4CMB3_9GAST</name>
<keyword evidence="2" id="KW-0067">ATP-binding</keyword>
<dbReference type="Gene3D" id="2.60.200.20">
    <property type="match status" value="1"/>
</dbReference>
<reference evidence="7 8" key="1">
    <citation type="journal article" date="2021" name="Elife">
        <title>Chloroplast acquisition without the gene transfer in kleptoplastic sea slugs, Plakobranchus ocellatus.</title>
        <authorList>
            <person name="Maeda T."/>
            <person name="Takahashi S."/>
            <person name="Yoshida T."/>
            <person name="Shimamura S."/>
            <person name="Takaki Y."/>
            <person name="Nagai Y."/>
            <person name="Toyoda A."/>
            <person name="Suzuki Y."/>
            <person name="Arimoto A."/>
            <person name="Ishii H."/>
            <person name="Satoh N."/>
            <person name="Nishiyama T."/>
            <person name="Hasebe M."/>
            <person name="Maruyama T."/>
            <person name="Minagawa J."/>
            <person name="Obokata J."/>
            <person name="Shigenobu S."/>
        </authorList>
    </citation>
    <scope>NUCLEOTIDE SEQUENCE [LARGE SCALE GENOMIC DNA]</scope>
</reference>
<accession>A0AAV4CMB3</accession>
<protein>
    <submittedName>
        <fullName evidence="7">Kinesin-like protein kif16b</fullName>
    </submittedName>
</protein>
<evidence type="ECO:0000256" key="4">
    <source>
        <dbReference type="SAM" id="Coils"/>
    </source>
</evidence>
<evidence type="ECO:0000259" key="6">
    <source>
        <dbReference type="Pfam" id="PF00498"/>
    </source>
</evidence>
<dbReference type="SUPFAM" id="SSF49879">
    <property type="entry name" value="SMAD/FHA domain"/>
    <property type="match status" value="1"/>
</dbReference>
<sequence>MTATQGAGGQTPASIGLVIRSQVPYLVGMALDMLKTGLVVHELKDGITRFGLGDTEHDNQKVLKGPDVLPNHCQFENLEGEVTLYPEKGAVCVVNGVDIEGPTKLCQGDTVLLGKTNMFTFSLPAESQIPLPSLLGLQGTGDPRRSWEQTSTLASSAGSLSDLPSPVSKAPRPRMFDPSVEVENSFQTEVEKIQAAKERLESVRREAERREEANQEMEEQLWTQHERQREEMQAERIRLSRLTEAAIRERELARAEIREKRGHLMEEEENYQARLQQEVKRVQTIVNVEEDGHSDMDSSEAIFSDEGELTPPLSGEVGEDIKRKRSTIEGKIKGLAQKELLHTLSLRDSARTLGEQEAKMAEAFERKHHELQRKKSEIDSRESEYLAQSTVAFQDIQAQ</sequence>
<dbReference type="AlphaFoldDB" id="A0AAV4CMB3"/>
<keyword evidence="4" id="KW-0175">Coiled coil</keyword>
<proteinExistence type="predicted"/>
<evidence type="ECO:0000256" key="2">
    <source>
        <dbReference type="ARBA" id="ARBA00022840"/>
    </source>
</evidence>
<keyword evidence="1" id="KW-0547">Nucleotide-binding</keyword>